<name>A0A166DMQ4_9AGAM</name>
<dbReference type="EMBL" id="KV417611">
    <property type="protein sequence ID" value="KZP14882.1"/>
    <property type="molecule type" value="Genomic_DNA"/>
</dbReference>
<feature type="compositionally biased region" description="Polar residues" evidence="1">
    <location>
        <begin position="1"/>
        <end position="12"/>
    </location>
</feature>
<evidence type="ECO:0000313" key="2">
    <source>
        <dbReference type="EMBL" id="KZP14882.1"/>
    </source>
</evidence>
<feature type="region of interest" description="Disordered" evidence="1">
    <location>
        <begin position="1"/>
        <end position="34"/>
    </location>
</feature>
<accession>A0A166DMQ4</accession>
<sequence length="115" mass="12991">MSATKSTSTSDTIPPIMNLSLHNNGGGSSRGLKTSMCHRNSWSFFTSNSPSHLQSKTTLSTQFSDSKYPHISSIYIPQFPQFLLLDYISVPVFILPHIHLPIRHTHIYLVYPHHL</sequence>
<evidence type="ECO:0000313" key="3">
    <source>
        <dbReference type="Proteomes" id="UP000076532"/>
    </source>
</evidence>
<gene>
    <name evidence="2" type="ORF">FIBSPDRAFT_99750</name>
</gene>
<dbReference type="AlphaFoldDB" id="A0A166DMQ4"/>
<proteinExistence type="predicted"/>
<protein>
    <submittedName>
        <fullName evidence="2">Uncharacterized protein</fullName>
    </submittedName>
</protein>
<reference evidence="2 3" key="1">
    <citation type="journal article" date="2016" name="Mol. Biol. Evol.">
        <title>Comparative Genomics of Early-Diverging Mushroom-Forming Fungi Provides Insights into the Origins of Lignocellulose Decay Capabilities.</title>
        <authorList>
            <person name="Nagy L.G."/>
            <person name="Riley R."/>
            <person name="Tritt A."/>
            <person name="Adam C."/>
            <person name="Daum C."/>
            <person name="Floudas D."/>
            <person name="Sun H."/>
            <person name="Yadav J.S."/>
            <person name="Pangilinan J."/>
            <person name="Larsson K.H."/>
            <person name="Matsuura K."/>
            <person name="Barry K."/>
            <person name="Labutti K."/>
            <person name="Kuo R."/>
            <person name="Ohm R.A."/>
            <person name="Bhattacharya S.S."/>
            <person name="Shirouzu T."/>
            <person name="Yoshinaga Y."/>
            <person name="Martin F.M."/>
            <person name="Grigoriev I.V."/>
            <person name="Hibbett D.S."/>
        </authorList>
    </citation>
    <scope>NUCLEOTIDE SEQUENCE [LARGE SCALE GENOMIC DNA]</scope>
    <source>
        <strain evidence="2 3">CBS 109695</strain>
    </source>
</reference>
<organism evidence="2 3">
    <name type="scientific">Athelia psychrophila</name>
    <dbReference type="NCBI Taxonomy" id="1759441"/>
    <lineage>
        <taxon>Eukaryota</taxon>
        <taxon>Fungi</taxon>
        <taxon>Dikarya</taxon>
        <taxon>Basidiomycota</taxon>
        <taxon>Agaricomycotina</taxon>
        <taxon>Agaricomycetes</taxon>
        <taxon>Agaricomycetidae</taxon>
        <taxon>Atheliales</taxon>
        <taxon>Atheliaceae</taxon>
        <taxon>Athelia</taxon>
    </lineage>
</organism>
<keyword evidence="3" id="KW-1185">Reference proteome</keyword>
<evidence type="ECO:0000256" key="1">
    <source>
        <dbReference type="SAM" id="MobiDB-lite"/>
    </source>
</evidence>
<dbReference type="Proteomes" id="UP000076532">
    <property type="component" value="Unassembled WGS sequence"/>
</dbReference>